<gene>
    <name evidence="2" type="ORF">UT18_C0001G0001</name>
</gene>
<dbReference type="PANTHER" id="PTHR21666:SF270">
    <property type="entry name" value="MUREIN HYDROLASE ACTIVATOR ENVC"/>
    <property type="match status" value="1"/>
</dbReference>
<accession>A0A0G0PBA5</accession>
<evidence type="ECO:0000313" key="3">
    <source>
        <dbReference type="Proteomes" id="UP000034207"/>
    </source>
</evidence>
<evidence type="ECO:0000259" key="1">
    <source>
        <dbReference type="Pfam" id="PF01551"/>
    </source>
</evidence>
<feature type="domain" description="M23ase beta-sheet core" evidence="1">
    <location>
        <begin position="71"/>
        <end position="168"/>
    </location>
</feature>
<dbReference type="Gene3D" id="2.70.70.10">
    <property type="entry name" value="Glucose Permease (Domain IIA)"/>
    <property type="match status" value="1"/>
</dbReference>
<sequence length="261" mass="29447">MKSRYILVLLVLIVIFSGSSLENAWAVLYADGYVYPLGHSGQPAGATVYVINAGDRLSKEYLNYGGVWPGHPGEDWNRSPGDDFNDPVYAVASGKVIDAGWYSVWGKIVQMEHTNLDGSMCWSMYAHLNTITVKKDQEIYKKTQIGTIGRGANNRFAPHLHFEIRKVKLAPDYWPSSIDDIEKKYYDPSDASVDEDPSLGYINSHKGTGLEEIGLTPSQYKPIFDIFNFVTKTTEKTEKIPKQTMNFFSKMTDMFQKAFEN</sequence>
<protein>
    <submittedName>
        <fullName evidence="2">Peptidase M23</fullName>
    </submittedName>
</protein>
<reference evidence="2 3" key="1">
    <citation type="journal article" date="2015" name="Nature">
        <title>rRNA introns, odd ribosomes, and small enigmatic genomes across a large radiation of phyla.</title>
        <authorList>
            <person name="Brown C.T."/>
            <person name="Hug L.A."/>
            <person name="Thomas B.C."/>
            <person name="Sharon I."/>
            <person name="Castelle C.J."/>
            <person name="Singh A."/>
            <person name="Wilkins M.J."/>
            <person name="Williams K.H."/>
            <person name="Banfield J.F."/>
        </authorList>
    </citation>
    <scope>NUCLEOTIDE SEQUENCE [LARGE SCALE GENOMIC DNA]</scope>
</reference>
<dbReference type="GO" id="GO:0004222">
    <property type="term" value="F:metalloendopeptidase activity"/>
    <property type="evidence" value="ECO:0007669"/>
    <property type="project" value="TreeGrafter"/>
</dbReference>
<evidence type="ECO:0000313" key="2">
    <source>
        <dbReference type="EMBL" id="KKQ95414.1"/>
    </source>
</evidence>
<dbReference type="InterPro" id="IPR011055">
    <property type="entry name" value="Dup_hybrid_motif"/>
</dbReference>
<dbReference type="STRING" id="1618345.UT18_C0001G0001"/>
<dbReference type="PANTHER" id="PTHR21666">
    <property type="entry name" value="PEPTIDASE-RELATED"/>
    <property type="match status" value="1"/>
</dbReference>
<proteinExistence type="predicted"/>
<name>A0A0G0PBA5_UNCC2</name>
<dbReference type="CDD" id="cd12797">
    <property type="entry name" value="M23_peptidase"/>
    <property type="match status" value="1"/>
</dbReference>
<dbReference type="InterPro" id="IPR050570">
    <property type="entry name" value="Cell_wall_metabolism_enzyme"/>
</dbReference>
<dbReference type="Proteomes" id="UP000034207">
    <property type="component" value="Unassembled WGS sequence"/>
</dbReference>
<dbReference type="EMBL" id="LBVV01000001">
    <property type="protein sequence ID" value="KKQ95414.1"/>
    <property type="molecule type" value="Genomic_DNA"/>
</dbReference>
<dbReference type="Pfam" id="PF01551">
    <property type="entry name" value="Peptidase_M23"/>
    <property type="match status" value="1"/>
</dbReference>
<dbReference type="InterPro" id="IPR016047">
    <property type="entry name" value="M23ase_b-sheet_dom"/>
</dbReference>
<dbReference type="AlphaFoldDB" id="A0A0G0PBA5"/>
<comment type="caution">
    <text evidence="2">The sequence shown here is derived from an EMBL/GenBank/DDBJ whole genome shotgun (WGS) entry which is preliminary data.</text>
</comment>
<dbReference type="SUPFAM" id="SSF51261">
    <property type="entry name" value="Duplicated hybrid motif"/>
    <property type="match status" value="1"/>
</dbReference>
<organism evidence="2 3">
    <name type="scientific">candidate division CPR2 bacterium GW2011_GWC2_39_10</name>
    <dbReference type="NCBI Taxonomy" id="1618345"/>
    <lineage>
        <taxon>Bacteria</taxon>
        <taxon>Bacteria division CPR2</taxon>
    </lineage>
</organism>